<protein>
    <submittedName>
        <fullName evidence="2">(rape) hypothetical protein</fullName>
    </submittedName>
</protein>
<dbReference type="InterPro" id="IPR022742">
    <property type="entry name" value="Hydrolase_4"/>
</dbReference>
<dbReference type="Pfam" id="PF12146">
    <property type="entry name" value="Hydrolase_4"/>
    <property type="match status" value="1"/>
</dbReference>
<dbReference type="AlphaFoldDB" id="A0A817AF45"/>
<name>A0A817AF45_BRANA</name>
<proteinExistence type="predicted"/>
<dbReference type="PANTHER" id="PTHR11614">
    <property type="entry name" value="PHOSPHOLIPASE-RELATED"/>
    <property type="match status" value="1"/>
</dbReference>
<dbReference type="Gene3D" id="3.40.50.1820">
    <property type="entry name" value="alpha/beta hydrolase"/>
    <property type="match status" value="1"/>
</dbReference>
<organism evidence="2">
    <name type="scientific">Brassica napus</name>
    <name type="common">Rape</name>
    <dbReference type="NCBI Taxonomy" id="3708"/>
    <lineage>
        <taxon>Eukaryota</taxon>
        <taxon>Viridiplantae</taxon>
        <taxon>Streptophyta</taxon>
        <taxon>Embryophyta</taxon>
        <taxon>Tracheophyta</taxon>
        <taxon>Spermatophyta</taxon>
        <taxon>Magnoliopsida</taxon>
        <taxon>eudicotyledons</taxon>
        <taxon>Gunneridae</taxon>
        <taxon>Pentapetalae</taxon>
        <taxon>rosids</taxon>
        <taxon>malvids</taxon>
        <taxon>Brassicales</taxon>
        <taxon>Brassicaceae</taxon>
        <taxon>Brassiceae</taxon>
        <taxon>Brassica</taxon>
    </lineage>
</organism>
<dbReference type="InterPro" id="IPR029058">
    <property type="entry name" value="AB_hydrolase_fold"/>
</dbReference>
<reference evidence="2" key="1">
    <citation type="submission" date="2021-01" db="EMBL/GenBank/DDBJ databases">
        <authorList>
            <consortium name="Genoscope - CEA"/>
            <person name="William W."/>
        </authorList>
    </citation>
    <scope>NUCLEOTIDE SEQUENCE</scope>
</reference>
<dbReference type="SMR" id="A0A817AF45"/>
<evidence type="ECO:0000259" key="1">
    <source>
        <dbReference type="Pfam" id="PF12146"/>
    </source>
</evidence>
<sequence length="440" mass="48391">MICSSGRTIVIATGNSLPFQESSGDGIRIHLPINVAARRRSPMRSISSPLVLTPGTSALFSTRELNRFVTVTQTKEDKQRKGKVCVSPRKRSIVCCISPSPTPQPTKTVVVDDEVAVRRGLAMRRVLEDNGGDGSSVRDFSFFTTERGDTLFTQSWTRVGSVKNRGIVVLLHGLNEHSGRYNDFAKQLNVNGFKVYGLDWIGHGGSDGLHAYVPSLDYAVTDLSSFLEKVIAENPGLPCFCVGHSTGGAIILKAMLDPKIEARVSGIVLTSPAVGVQPSHPIFGVRQNLNMFLSLHLENITTLLFQQVIAPFLAFLIPRYQLSAAKKKIMPVSRDPEALLAKYSDPLVYTGFIRARTGYEILRLGSHLLENLNRIKVPFLVLHGTADTVTDPKATQRLYDEASSSDKSIKLFDGLLHDLLFEPERGIIAGVILDWLNRRV</sequence>
<accession>A0A817AF45</accession>
<dbReference type="Proteomes" id="UP001295469">
    <property type="component" value="Chromosome A08"/>
</dbReference>
<gene>
    <name evidence="2" type="ORF">DARMORV10_A08P30420.1</name>
</gene>
<dbReference type="EMBL" id="HG994362">
    <property type="protein sequence ID" value="CAF2257603.1"/>
    <property type="molecule type" value="Genomic_DNA"/>
</dbReference>
<evidence type="ECO:0000313" key="2">
    <source>
        <dbReference type="EMBL" id="CAF2257603.1"/>
    </source>
</evidence>
<dbReference type="SUPFAM" id="SSF53474">
    <property type="entry name" value="alpha/beta-Hydrolases"/>
    <property type="match status" value="1"/>
</dbReference>
<feature type="domain" description="Serine aminopeptidase S33" evidence="1">
    <location>
        <begin position="163"/>
        <end position="424"/>
    </location>
</feature>
<dbReference type="InterPro" id="IPR051044">
    <property type="entry name" value="MAG_DAG_Lipase"/>
</dbReference>